<evidence type="ECO:0000313" key="1">
    <source>
        <dbReference type="EMBL" id="KKL44859.1"/>
    </source>
</evidence>
<name>A0A0F9C6R1_9ZZZZ</name>
<feature type="non-terminal residue" evidence="1">
    <location>
        <position position="1"/>
    </location>
</feature>
<sequence length="308" mass="33472">VYDLATRRRTARLPSRLPGTIHRMVMGANCDDRAVVACKGPHGGNEVHVIGLKSLNTIGKLAASGWTSSTGSWPISADAELTRVSTGNGMLTVRGSSITGKRIMKLSRNFRMSPDGRRTFADNVLGDIHLQTLRSFPGGMLYPIEGTDFFLQSVGLRSLLVRDPVTLAEVGRIQLPPRPQSVRSDKGEFGIDRVWASARTGLAAVVNDRFKMIYVCRLVLPKTTQAPRPPVARPGRAWTYHLDLPAGTQAKLESAPAKMTLDAGKLSLSWTPGNDLVSRTAAVLVSLRRPDGQEGYRTVFVSIDAQTE</sequence>
<comment type="caution">
    <text evidence="1">The sequence shown here is derived from an EMBL/GenBank/DDBJ whole genome shotgun (WGS) entry which is preliminary data.</text>
</comment>
<dbReference type="EMBL" id="LAZR01034601">
    <property type="protein sequence ID" value="KKL44859.1"/>
    <property type="molecule type" value="Genomic_DNA"/>
</dbReference>
<proteinExistence type="predicted"/>
<dbReference type="AlphaFoldDB" id="A0A0F9C6R1"/>
<accession>A0A0F9C6R1</accession>
<protein>
    <submittedName>
        <fullName evidence="1">Uncharacterized protein</fullName>
    </submittedName>
</protein>
<organism evidence="1">
    <name type="scientific">marine sediment metagenome</name>
    <dbReference type="NCBI Taxonomy" id="412755"/>
    <lineage>
        <taxon>unclassified sequences</taxon>
        <taxon>metagenomes</taxon>
        <taxon>ecological metagenomes</taxon>
    </lineage>
</organism>
<gene>
    <name evidence="1" type="ORF">LCGC14_2361460</name>
</gene>
<reference evidence="1" key="1">
    <citation type="journal article" date="2015" name="Nature">
        <title>Complex archaea that bridge the gap between prokaryotes and eukaryotes.</title>
        <authorList>
            <person name="Spang A."/>
            <person name="Saw J.H."/>
            <person name="Jorgensen S.L."/>
            <person name="Zaremba-Niedzwiedzka K."/>
            <person name="Martijn J."/>
            <person name="Lind A.E."/>
            <person name="van Eijk R."/>
            <person name="Schleper C."/>
            <person name="Guy L."/>
            <person name="Ettema T.J."/>
        </authorList>
    </citation>
    <scope>NUCLEOTIDE SEQUENCE</scope>
</reference>